<dbReference type="PANTHER" id="PTHR47893:SF1">
    <property type="entry name" value="REGULATORY PROTEIN PCHR"/>
    <property type="match status" value="1"/>
</dbReference>
<dbReference type="SMART" id="SM00342">
    <property type="entry name" value="HTH_ARAC"/>
    <property type="match status" value="1"/>
</dbReference>
<keyword evidence="1" id="KW-0805">Transcription regulation</keyword>
<protein>
    <submittedName>
        <fullName evidence="5">Helix-turn-helix transcriptional regulator</fullName>
    </submittedName>
</protein>
<dbReference type="Gene3D" id="1.10.10.60">
    <property type="entry name" value="Homeodomain-like"/>
    <property type="match status" value="1"/>
</dbReference>
<evidence type="ECO:0000256" key="2">
    <source>
        <dbReference type="ARBA" id="ARBA00023125"/>
    </source>
</evidence>
<dbReference type="SUPFAM" id="SSF46689">
    <property type="entry name" value="Homeodomain-like"/>
    <property type="match status" value="2"/>
</dbReference>
<accession>A0A7X8XW25</accession>
<dbReference type="Proteomes" id="UP000585050">
    <property type="component" value="Unassembled WGS sequence"/>
</dbReference>
<keyword evidence="3" id="KW-0804">Transcription</keyword>
<evidence type="ECO:0000313" key="6">
    <source>
        <dbReference type="Proteomes" id="UP000585050"/>
    </source>
</evidence>
<dbReference type="PROSITE" id="PS01124">
    <property type="entry name" value="HTH_ARAC_FAMILY_2"/>
    <property type="match status" value="1"/>
</dbReference>
<dbReference type="Pfam" id="PF12833">
    <property type="entry name" value="HTH_18"/>
    <property type="match status" value="1"/>
</dbReference>
<dbReference type="PROSITE" id="PS00041">
    <property type="entry name" value="HTH_ARAC_FAMILY_1"/>
    <property type="match status" value="1"/>
</dbReference>
<gene>
    <name evidence="5" type="ORF">HGP29_11405</name>
</gene>
<dbReference type="InterPro" id="IPR018062">
    <property type="entry name" value="HTH_AraC-typ_CS"/>
</dbReference>
<dbReference type="GO" id="GO:0043565">
    <property type="term" value="F:sequence-specific DNA binding"/>
    <property type="evidence" value="ECO:0007669"/>
    <property type="project" value="InterPro"/>
</dbReference>
<dbReference type="InterPro" id="IPR009057">
    <property type="entry name" value="Homeodomain-like_sf"/>
</dbReference>
<dbReference type="PANTHER" id="PTHR47893">
    <property type="entry name" value="REGULATORY PROTEIN PCHR"/>
    <property type="match status" value="1"/>
</dbReference>
<evidence type="ECO:0000259" key="4">
    <source>
        <dbReference type="PROSITE" id="PS01124"/>
    </source>
</evidence>
<evidence type="ECO:0000256" key="1">
    <source>
        <dbReference type="ARBA" id="ARBA00023015"/>
    </source>
</evidence>
<dbReference type="InterPro" id="IPR018060">
    <property type="entry name" value="HTH_AraC"/>
</dbReference>
<keyword evidence="2" id="KW-0238">DNA-binding</keyword>
<evidence type="ECO:0000256" key="3">
    <source>
        <dbReference type="ARBA" id="ARBA00023163"/>
    </source>
</evidence>
<dbReference type="GO" id="GO:0003700">
    <property type="term" value="F:DNA-binding transcription factor activity"/>
    <property type="evidence" value="ECO:0007669"/>
    <property type="project" value="InterPro"/>
</dbReference>
<sequence>MMRTLNYKEGSMRSIIDQTLEFEGGAYNKQVYLVNTDYVKGKSKYFQLQSGIEFSVNTFTYKEDTKAIFHGDKESDRFICFRFTYDGDITQASIDAHNINDSNNADIIVYDTSVTTEFVFKKGETQKWVGVRINRAVMENDEHLFKEFFGDIFTKEKGNEWFLYDSTPLEIHILLKDIYAIDETKTPIIQNTLLVARSSEMISIFFDRLMNRTHKPNKGLHSQDFEQLLLVKDHLLSSLDDVPSLDELSEMYGFSVSKLRRDFQQVFGTSIIKFHLNYRLEKAKIMLASKSVNIQTVSRACGFKSSSKFSFYFKKKYGIKPKELAKKYFQ</sequence>
<dbReference type="InterPro" id="IPR053142">
    <property type="entry name" value="PchR_regulatory_protein"/>
</dbReference>
<name>A0A7X8XW25_9BACT</name>
<comment type="caution">
    <text evidence="5">The sequence shown here is derived from an EMBL/GenBank/DDBJ whole genome shotgun (WGS) entry which is preliminary data.</text>
</comment>
<proteinExistence type="predicted"/>
<feature type="domain" description="HTH araC/xylS-type" evidence="4">
    <location>
        <begin position="225"/>
        <end position="327"/>
    </location>
</feature>
<dbReference type="AlphaFoldDB" id="A0A7X8XW25"/>
<keyword evidence="6" id="KW-1185">Reference proteome</keyword>
<dbReference type="RefSeq" id="WP_168882532.1">
    <property type="nucleotide sequence ID" value="NZ_JABAIL010000003.1"/>
</dbReference>
<evidence type="ECO:0000313" key="5">
    <source>
        <dbReference type="EMBL" id="NLR91819.1"/>
    </source>
</evidence>
<organism evidence="5 6">
    <name type="scientific">Flammeovirga agarivorans</name>
    <dbReference type="NCBI Taxonomy" id="2726742"/>
    <lineage>
        <taxon>Bacteria</taxon>
        <taxon>Pseudomonadati</taxon>
        <taxon>Bacteroidota</taxon>
        <taxon>Cytophagia</taxon>
        <taxon>Cytophagales</taxon>
        <taxon>Flammeovirgaceae</taxon>
        <taxon>Flammeovirga</taxon>
    </lineage>
</organism>
<reference evidence="5 6" key="1">
    <citation type="submission" date="2020-04" db="EMBL/GenBank/DDBJ databases">
        <title>Flammeovirga sp. SR4, a novel species isolated from seawater.</title>
        <authorList>
            <person name="Wang X."/>
        </authorList>
    </citation>
    <scope>NUCLEOTIDE SEQUENCE [LARGE SCALE GENOMIC DNA]</scope>
    <source>
        <strain evidence="5 6">SR4</strain>
    </source>
</reference>
<dbReference type="EMBL" id="JABAIL010000003">
    <property type="protein sequence ID" value="NLR91819.1"/>
    <property type="molecule type" value="Genomic_DNA"/>
</dbReference>